<dbReference type="EMBL" id="QGNW01001124">
    <property type="protein sequence ID" value="RVW54916.1"/>
    <property type="molecule type" value="Genomic_DNA"/>
</dbReference>
<comment type="caution">
    <text evidence="1">The sequence shown here is derived from an EMBL/GenBank/DDBJ whole genome shotgun (WGS) entry which is preliminary data.</text>
</comment>
<protein>
    <submittedName>
        <fullName evidence="1">Uncharacterized protein</fullName>
    </submittedName>
</protein>
<evidence type="ECO:0000313" key="1">
    <source>
        <dbReference type="EMBL" id="RVW54916.1"/>
    </source>
</evidence>
<dbReference type="Proteomes" id="UP000288805">
    <property type="component" value="Unassembled WGS sequence"/>
</dbReference>
<reference evidence="1 2" key="1">
    <citation type="journal article" date="2018" name="PLoS Genet.">
        <title>Population sequencing reveals clonal diversity and ancestral inbreeding in the grapevine cultivar Chardonnay.</title>
        <authorList>
            <person name="Roach M.J."/>
            <person name="Johnson D.L."/>
            <person name="Bohlmann J."/>
            <person name="van Vuuren H.J."/>
            <person name="Jones S.J."/>
            <person name="Pretorius I.S."/>
            <person name="Schmidt S.A."/>
            <person name="Borneman A.R."/>
        </authorList>
    </citation>
    <scope>NUCLEOTIDE SEQUENCE [LARGE SCALE GENOMIC DNA]</scope>
    <source>
        <strain evidence="2">cv. Chardonnay</strain>
        <tissue evidence="1">Leaf</tissue>
    </source>
</reference>
<gene>
    <name evidence="1" type="ORF">CK203_071530</name>
</gene>
<dbReference type="AlphaFoldDB" id="A0A438F4U8"/>
<name>A0A438F4U8_VITVI</name>
<accession>A0A438F4U8</accession>
<sequence>MWITSWLPTDFAFRVRGKGFFILSSHFLLQAYSDMIAERRKKVTSGVEDTFGLKKSQ</sequence>
<organism evidence="1 2">
    <name type="scientific">Vitis vinifera</name>
    <name type="common">Grape</name>
    <dbReference type="NCBI Taxonomy" id="29760"/>
    <lineage>
        <taxon>Eukaryota</taxon>
        <taxon>Viridiplantae</taxon>
        <taxon>Streptophyta</taxon>
        <taxon>Embryophyta</taxon>
        <taxon>Tracheophyta</taxon>
        <taxon>Spermatophyta</taxon>
        <taxon>Magnoliopsida</taxon>
        <taxon>eudicotyledons</taxon>
        <taxon>Gunneridae</taxon>
        <taxon>Pentapetalae</taxon>
        <taxon>rosids</taxon>
        <taxon>Vitales</taxon>
        <taxon>Vitaceae</taxon>
        <taxon>Viteae</taxon>
        <taxon>Vitis</taxon>
    </lineage>
</organism>
<evidence type="ECO:0000313" key="2">
    <source>
        <dbReference type="Proteomes" id="UP000288805"/>
    </source>
</evidence>
<proteinExistence type="predicted"/>